<evidence type="ECO:0000256" key="8">
    <source>
        <dbReference type="SAM" id="SignalP"/>
    </source>
</evidence>
<evidence type="ECO:0000256" key="6">
    <source>
        <dbReference type="ARBA" id="ARBA00048233"/>
    </source>
</evidence>
<dbReference type="EC" id="1.14.18.1" evidence="2"/>
<dbReference type="GO" id="GO:0046872">
    <property type="term" value="F:metal ion binding"/>
    <property type="evidence" value="ECO:0007669"/>
    <property type="project" value="UniProtKB-KW"/>
</dbReference>
<evidence type="ECO:0000313" key="10">
    <source>
        <dbReference type="EMBL" id="KAK4219908.1"/>
    </source>
</evidence>
<dbReference type="PANTHER" id="PTHR11474:SF76">
    <property type="entry name" value="SHKT DOMAIN-CONTAINING PROTEIN"/>
    <property type="match status" value="1"/>
</dbReference>
<feature type="domain" description="Tyrosinase copper-binding" evidence="9">
    <location>
        <begin position="296"/>
        <end position="307"/>
    </location>
</feature>
<dbReference type="InterPro" id="IPR002227">
    <property type="entry name" value="Tyrosinase_Cu-bd"/>
</dbReference>
<comment type="caution">
    <text evidence="10">The sequence shown here is derived from an EMBL/GenBank/DDBJ whole genome shotgun (WGS) entry which is preliminary data.</text>
</comment>
<evidence type="ECO:0000256" key="1">
    <source>
        <dbReference type="ARBA" id="ARBA00009928"/>
    </source>
</evidence>
<dbReference type="InterPro" id="IPR050316">
    <property type="entry name" value="Tyrosinase/Hemocyanin"/>
</dbReference>
<keyword evidence="3" id="KW-0479">Metal-binding</keyword>
<dbReference type="GO" id="GO:0004503">
    <property type="term" value="F:tyrosinase activity"/>
    <property type="evidence" value="ECO:0007669"/>
    <property type="project" value="UniProtKB-EC"/>
</dbReference>
<comment type="similarity">
    <text evidence="1">Belongs to the tyrosinase family.</text>
</comment>
<feature type="signal peptide" evidence="8">
    <location>
        <begin position="1"/>
        <end position="21"/>
    </location>
</feature>
<evidence type="ECO:0000313" key="11">
    <source>
        <dbReference type="Proteomes" id="UP001301769"/>
    </source>
</evidence>
<proteinExistence type="inferred from homology"/>
<dbReference type="EMBL" id="MU858046">
    <property type="protein sequence ID" value="KAK4219908.1"/>
    <property type="molecule type" value="Genomic_DNA"/>
</dbReference>
<feature type="chain" id="PRO_5042841971" description="tyrosinase" evidence="8">
    <location>
        <begin position="22"/>
        <end position="562"/>
    </location>
</feature>
<organism evidence="10 11">
    <name type="scientific">Rhypophila decipiens</name>
    <dbReference type="NCBI Taxonomy" id="261697"/>
    <lineage>
        <taxon>Eukaryota</taxon>
        <taxon>Fungi</taxon>
        <taxon>Dikarya</taxon>
        <taxon>Ascomycota</taxon>
        <taxon>Pezizomycotina</taxon>
        <taxon>Sordariomycetes</taxon>
        <taxon>Sordariomycetidae</taxon>
        <taxon>Sordariales</taxon>
        <taxon>Naviculisporaceae</taxon>
        <taxon>Rhypophila</taxon>
    </lineage>
</organism>
<comment type="catalytic activity">
    <reaction evidence="7">
        <text>L-tyrosine + O2 = L-dopaquinone + H2O</text>
        <dbReference type="Rhea" id="RHEA:18117"/>
        <dbReference type="ChEBI" id="CHEBI:15377"/>
        <dbReference type="ChEBI" id="CHEBI:15379"/>
        <dbReference type="ChEBI" id="CHEBI:57924"/>
        <dbReference type="ChEBI" id="CHEBI:58315"/>
        <dbReference type="EC" id="1.14.18.1"/>
    </reaction>
</comment>
<reference evidence="10" key="2">
    <citation type="submission" date="2023-05" db="EMBL/GenBank/DDBJ databases">
        <authorList>
            <consortium name="Lawrence Berkeley National Laboratory"/>
            <person name="Steindorff A."/>
            <person name="Hensen N."/>
            <person name="Bonometti L."/>
            <person name="Westerberg I."/>
            <person name="Brannstrom I.O."/>
            <person name="Guillou S."/>
            <person name="Cros-Aarteil S."/>
            <person name="Calhoun S."/>
            <person name="Haridas S."/>
            <person name="Kuo A."/>
            <person name="Mondo S."/>
            <person name="Pangilinan J."/>
            <person name="Riley R."/>
            <person name="Labutti K."/>
            <person name="Andreopoulos B."/>
            <person name="Lipzen A."/>
            <person name="Chen C."/>
            <person name="Yanf M."/>
            <person name="Daum C."/>
            <person name="Ng V."/>
            <person name="Clum A."/>
            <person name="Ohm R."/>
            <person name="Martin F."/>
            <person name="Silar P."/>
            <person name="Natvig D."/>
            <person name="Lalanne C."/>
            <person name="Gautier V."/>
            <person name="Ament-Velasquez S.L."/>
            <person name="Kruys A."/>
            <person name="Hutchinson M.I."/>
            <person name="Powell A.J."/>
            <person name="Barry K."/>
            <person name="Miller A.N."/>
            <person name="Grigoriev I.V."/>
            <person name="Debuchy R."/>
            <person name="Gladieux P."/>
            <person name="Thoren M.H."/>
            <person name="Johannesson H."/>
        </authorList>
    </citation>
    <scope>NUCLEOTIDE SEQUENCE</scope>
    <source>
        <strain evidence="10">PSN293</strain>
    </source>
</reference>
<keyword evidence="5" id="KW-0470">Melanin biosynthesis</keyword>
<gene>
    <name evidence="10" type="ORF">QBC37DRAFT_271898</name>
</gene>
<evidence type="ECO:0000256" key="4">
    <source>
        <dbReference type="ARBA" id="ARBA00023008"/>
    </source>
</evidence>
<keyword evidence="11" id="KW-1185">Reference proteome</keyword>
<sequence>MWRTWLRYLTVAVELWWVAGATNITVTGVSTGIDPKTHQRPTRRDIRELFSESGPQWDLYILALSAFQAVDEADELSYFQITGIHGRPFEAWNDVENVPGAPEEMGYCPHGELIFGTWHRPYLALFEQVLVSHAVNISNQYPPNHAPAYKAAAQTLRLPFWDWATDPTVPSFTGDANITVNGPTGPTTIRNPLYSYRFQNPVPSSWGGQLSTYQETSRCMGTDGSVNNMTKSNLSMMTVGFKLKTSVYDAFIRSTRFEDVACTDCGGPNFEDPHSTVHTTVGCGGTMADIVLSAFDPLFMLHHCNVDRLFAMWQAINYKDTMFERTSTSYGQFGTPGGSKITRDSPLKPFRADPLTFHTSDLVTNISTFGYTYPEIYDWDTSPDQSRAFVITQVNMLYGPNSTYDRTKSFPYPQKHPSEASGLVDTQQYYVAQVQLDRAEIPLPAVVGLVINGTTVGSLALLAMPSYGNVSTSVTIQDPRLAGLVDVNIDSKAATSVLQQGLAVEILHNGETEVPVNTVPSLKVELQAIEYTPNTEKSQFPRLGNVTRLPIAIRPVASKFYR</sequence>
<evidence type="ECO:0000259" key="9">
    <source>
        <dbReference type="PROSITE" id="PS00498"/>
    </source>
</evidence>
<evidence type="ECO:0000256" key="2">
    <source>
        <dbReference type="ARBA" id="ARBA00011906"/>
    </source>
</evidence>
<dbReference type="PRINTS" id="PR00092">
    <property type="entry name" value="TYROSINASE"/>
</dbReference>
<keyword evidence="8" id="KW-0732">Signal</keyword>
<name>A0AAN7BDF7_9PEZI</name>
<evidence type="ECO:0000256" key="5">
    <source>
        <dbReference type="ARBA" id="ARBA00023101"/>
    </source>
</evidence>
<dbReference type="SUPFAM" id="SSF48056">
    <property type="entry name" value="Di-copper centre-containing domain"/>
    <property type="match status" value="1"/>
</dbReference>
<dbReference type="PROSITE" id="PS00498">
    <property type="entry name" value="TYROSINASE_2"/>
    <property type="match status" value="1"/>
</dbReference>
<dbReference type="Proteomes" id="UP001301769">
    <property type="component" value="Unassembled WGS sequence"/>
</dbReference>
<reference evidence="10" key="1">
    <citation type="journal article" date="2023" name="Mol. Phylogenet. Evol.">
        <title>Genome-scale phylogeny and comparative genomics of the fungal order Sordariales.</title>
        <authorList>
            <person name="Hensen N."/>
            <person name="Bonometti L."/>
            <person name="Westerberg I."/>
            <person name="Brannstrom I.O."/>
            <person name="Guillou S."/>
            <person name="Cros-Aarteil S."/>
            <person name="Calhoun S."/>
            <person name="Haridas S."/>
            <person name="Kuo A."/>
            <person name="Mondo S."/>
            <person name="Pangilinan J."/>
            <person name="Riley R."/>
            <person name="LaButti K."/>
            <person name="Andreopoulos B."/>
            <person name="Lipzen A."/>
            <person name="Chen C."/>
            <person name="Yan M."/>
            <person name="Daum C."/>
            <person name="Ng V."/>
            <person name="Clum A."/>
            <person name="Steindorff A."/>
            <person name="Ohm R.A."/>
            <person name="Martin F."/>
            <person name="Silar P."/>
            <person name="Natvig D.O."/>
            <person name="Lalanne C."/>
            <person name="Gautier V."/>
            <person name="Ament-Velasquez S.L."/>
            <person name="Kruys A."/>
            <person name="Hutchinson M.I."/>
            <person name="Powell A.J."/>
            <person name="Barry K."/>
            <person name="Miller A.N."/>
            <person name="Grigoriev I.V."/>
            <person name="Debuchy R."/>
            <person name="Gladieux P."/>
            <person name="Hiltunen Thoren M."/>
            <person name="Johannesson H."/>
        </authorList>
    </citation>
    <scope>NUCLEOTIDE SEQUENCE</scope>
    <source>
        <strain evidence="10">PSN293</strain>
    </source>
</reference>
<accession>A0AAN7BDF7</accession>
<protein>
    <recommendedName>
        <fullName evidence="2">tyrosinase</fullName>
        <ecNumber evidence="2">1.14.18.1</ecNumber>
    </recommendedName>
</protein>
<dbReference type="InterPro" id="IPR008922">
    <property type="entry name" value="Di-copper_centre_dom_sf"/>
</dbReference>
<dbReference type="GO" id="GO:0042438">
    <property type="term" value="P:melanin biosynthetic process"/>
    <property type="evidence" value="ECO:0007669"/>
    <property type="project" value="UniProtKB-KW"/>
</dbReference>
<evidence type="ECO:0000256" key="7">
    <source>
        <dbReference type="ARBA" id="ARBA00048881"/>
    </source>
</evidence>
<dbReference type="Gene3D" id="1.10.1280.10">
    <property type="entry name" value="Di-copper center containing domain from catechol oxidase"/>
    <property type="match status" value="1"/>
</dbReference>
<comment type="catalytic activity">
    <reaction evidence="6">
        <text>2 L-dopa + O2 = 2 L-dopaquinone + 2 H2O</text>
        <dbReference type="Rhea" id="RHEA:34287"/>
        <dbReference type="ChEBI" id="CHEBI:15377"/>
        <dbReference type="ChEBI" id="CHEBI:15379"/>
        <dbReference type="ChEBI" id="CHEBI:57504"/>
        <dbReference type="ChEBI" id="CHEBI:57924"/>
        <dbReference type="EC" id="1.14.18.1"/>
    </reaction>
</comment>
<dbReference type="Pfam" id="PF00264">
    <property type="entry name" value="Tyrosinase"/>
    <property type="match status" value="1"/>
</dbReference>
<keyword evidence="4" id="KW-0186">Copper</keyword>
<evidence type="ECO:0000256" key="3">
    <source>
        <dbReference type="ARBA" id="ARBA00022723"/>
    </source>
</evidence>
<dbReference type="PANTHER" id="PTHR11474">
    <property type="entry name" value="TYROSINASE FAMILY MEMBER"/>
    <property type="match status" value="1"/>
</dbReference>
<dbReference type="AlphaFoldDB" id="A0AAN7BDF7"/>